<protein>
    <submittedName>
        <fullName evidence="1">Uncharacterized protein</fullName>
    </submittedName>
</protein>
<accession>A0A4Q2R768</accession>
<evidence type="ECO:0000313" key="2">
    <source>
        <dbReference type="Proteomes" id="UP000289411"/>
    </source>
</evidence>
<sequence>MRSRVDRIRFDFKLHEASPGSFAILLHLFADGRFASETVIATVTGSTAVEILAIAVRFLLDKGHQAHVSDLYEADPVSRLAA</sequence>
<evidence type="ECO:0000313" key="1">
    <source>
        <dbReference type="EMBL" id="RYB01791.1"/>
    </source>
</evidence>
<comment type="caution">
    <text evidence="1">The sequence shown here is derived from an EMBL/GenBank/DDBJ whole genome shotgun (WGS) entry which is preliminary data.</text>
</comment>
<proteinExistence type="predicted"/>
<dbReference type="AlphaFoldDB" id="A0A4Q2R768"/>
<gene>
    <name evidence="1" type="ORF">D3272_24155</name>
</gene>
<reference evidence="1 2" key="2">
    <citation type="submission" date="2019-02" db="EMBL/GenBank/DDBJ databases">
        <title>'Lichenibacterium ramalinii' gen. nov. sp. nov., 'Lichenibacterium minor' gen. nov. sp. nov.</title>
        <authorList>
            <person name="Pankratov T."/>
        </authorList>
    </citation>
    <scope>NUCLEOTIDE SEQUENCE [LARGE SCALE GENOMIC DNA]</scope>
    <source>
        <strain evidence="1 2">RmlP001</strain>
    </source>
</reference>
<reference evidence="1 2" key="1">
    <citation type="submission" date="2018-09" db="EMBL/GenBank/DDBJ databases">
        <authorList>
            <person name="Grouzdev D.S."/>
            <person name="Krutkina M.S."/>
        </authorList>
    </citation>
    <scope>NUCLEOTIDE SEQUENCE [LARGE SCALE GENOMIC DNA]</scope>
    <source>
        <strain evidence="1 2">RmlP001</strain>
    </source>
</reference>
<organism evidence="1 2">
    <name type="scientific">Lichenibacterium ramalinae</name>
    <dbReference type="NCBI Taxonomy" id="2316527"/>
    <lineage>
        <taxon>Bacteria</taxon>
        <taxon>Pseudomonadati</taxon>
        <taxon>Pseudomonadota</taxon>
        <taxon>Alphaproteobacteria</taxon>
        <taxon>Hyphomicrobiales</taxon>
        <taxon>Lichenihabitantaceae</taxon>
        <taxon>Lichenibacterium</taxon>
    </lineage>
</organism>
<keyword evidence="2" id="KW-1185">Reference proteome</keyword>
<dbReference type="RefSeq" id="WP_129221808.1">
    <property type="nucleotide sequence ID" value="NZ_QYBC01000028.1"/>
</dbReference>
<dbReference type="EMBL" id="QYBC01000028">
    <property type="protein sequence ID" value="RYB01791.1"/>
    <property type="molecule type" value="Genomic_DNA"/>
</dbReference>
<name>A0A4Q2R768_9HYPH</name>
<dbReference type="Proteomes" id="UP000289411">
    <property type="component" value="Unassembled WGS sequence"/>
</dbReference>